<evidence type="ECO:0000313" key="3">
    <source>
        <dbReference type="Proteomes" id="UP000030004"/>
    </source>
</evidence>
<name>A0A0A0EEK7_9RHOB</name>
<dbReference type="RefSeq" id="WP_043749444.1">
    <property type="nucleotide sequence ID" value="NZ_AQQX01000004.1"/>
</dbReference>
<comment type="caution">
    <text evidence="2">The sequence shown here is derived from an EMBL/GenBank/DDBJ whole genome shotgun (WGS) entry which is preliminary data.</text>
</comment>
<keyword evidence="1" id="KW-0732">Signal</keyword>
<proteinExistence type="predicted"/>
<dbReference type="Proteomes" id="UP000030004">
    <property type="component" value="Unassembled WGS sequence"/>
</dbReference>
<sequence length="158" mass="17312">MIRVASDRVMGAAVAACLLSVPASAVAMEEATCRSVPALVYSMFNLVELGEAERLTLEQRHEIETWALTSLSHEFNLATQGLAWEIGHEKFNEMVDLDFEGYGPADLARAYFDHVLPHALYPDSVSAHADAGEMIRRLDLFAGTVEVLCEEDMGIVSP</sequence>
<accession>A0A0A0EEK7</accession>
<dbReference type="EMBL" id="AQQX01000004">
    <property type="protein sequence ID" value="KGM48538.1"/>
    <property type="molecule type" value="Genomic_DNA"/>
</dbReference>
<organism evidence="2 3">
    <name type="scientific">Pseudooceanicola atlanticus</name>
    <dbReference type="NCBI Taxonomy" id="1461694"/>
    <lineage>
        <taxon>Bacteria</taxon>
        <taxon>Pseudomonadati</taxon>
        <taxon>Pseudomonadota</taxon>
        <taxon>Alphaproteobacteria</taxon>
        <taxon>Rhodobacterales</taxon>
        <taxon>Paracoccaceae</taxon>
        <taxon>Pseudooceanicola</taxon>
    </lineage>
</organism>
<feature type="chain" id="PRO_5001969022" evidence="1">
    <location>
        <begin position="28"/>
        <end position="158"/>
    </location>
</feature>
<dbReference type="STRING" id="1461694.ATO9_12985"/>
<feature type="signal peptide" evidence="1">
    <location>
        <begin position="1"/>
        <end position="27"/>
    </location>
</feature>
<gene>
    <name evidence="2" type="ORF">ATO9_12985</name>
</gene>
<evidence type="ECO:0000256" key="1">
    <source>
        <dbReference type="SAM" id="SignalP"/>
    </source>
</evidence>
<dbReference type="OrthoDB" id="9785638at2"/>
<keyword evidence="3" id="KW-1185">Reference proteome</keyword>
<reference evidence="2 3" key="1">
    <citation type="journal article" date="2015" name="Antonie Van Leeuwenhoek">
        <title>Pseudooceanicola atlanticus gen. nov. sp. nov., isolated from surface seawater of the Atlantic Ocean and reclassification of Oceanicola batsensis, Oceanicola marinus, Oceanicola nitratireducens, Oceanicola nanhaiensis, Oceanicola antarcticus and Oceanicola flagellatus, as Pseudooceanicola batsensis comb. nov., Pseudooceanicola marinus comb. nov., Pseudooceanicola nitratireducens comb. nov., Pseudooceanicola nanhaiensis comb. nov., Pseudooceanicola antarcticus comb. nov., and Pseudooceanicola flagellatus comb. nov.</title>
        <authorList>
            <person name="Lai Q."/>
            <person name="Li G."/>
            <person name="Liu X."/>
            <person name="Du Y."/>
            <person name="Sun F."/>
            <person name="Shao Z."/>
        </authorList>
    </citation>
    <scope>NUCLEOTIDE SEQUENCE [LARGE SCALE GENOMIC DNA]</scope>
    <source>
        <strain evidence="2 3">22II-s11g</strain>
    </source>
</reference>
<protein>
    <submittedName>
        <fullName evidence="2">Uncharacterized protein</fullName>
    </submittedName>
</protein>
<dbReference type="AlphaFoldDB" id="A0A0A0EEK7"/>
<evidence type="ECO:0000313" key="2">
    <source>
        <dbReference type="EMBL" id="KGM48538.1"/>
    </source>
</evidence>